<accession>A0ABU3DM20</accession>
<keyword evidence="2" id="KW-1185">Reference proteome</keyword>
<dbReference type="EMBL" id="JAVRHL010000003">
    <property type="protein sequence ID" value="MDT0684162.1"/>
    <property type="molecule type" value="Genomic_DNA"/>
</dbReference>
<evidence type="ECO:0000313" key="1">
    <source>
        <dbReference type="EMBL" id="MDT0684162.1"/>
    </source>
</evidence>
<evidence type="ECO:0000313" key="2">
    <source>
        <dbReference type="Proteomes" id="UP001265259"/>
    </source>
</evidence>
<name>A0ABU3DM20_9RHOB</name>
<gene>
    <name evidence="1" type="ORF">RM543_15865</name>
</gene>
<organism evidence="1 2">
    <name type="scientific">Tropicimonas omnivorans</name>
    <dbReference type="NCBI Taxonomy" id="3075590"/>
    <lineage>
        <taxon>Bacteria</taxon>
        <taxon>Pseudomonadati</taxon>
        <taxon>Pseudomonadota</taxon>
        <taxon>Alphaproteobacteria</taxon>
        <taxon>Rhodobacterales</taxon>
        <taxon>Roseobacteraceae</taxon>
        <taxon>Tropicimonas</taxon>
    </lineage>
</organism>
<protein>
    <submittedName>
        <fullName evidence="1">Uncharacterized protein</fullName>
    </submittedName>
</protein>
<sequence>MLTLKSGHFTFDIFDNQPVLVEEIAKAYGMWLLLPSMESSCRLRFGRQ</sequence>
<dbReference type="Proteomes" id="UP001265259">
    <property type="component" value="Unassembled WGS sequence"/>
</dbReference>
<dbReference type="RefSeq" id="WP_311693325.1">
    <property type="nucleotide sequence ID" value="NZ_JAVRHL010000003.1"/>
</dbReference>
<reference evidence="1 2" key="1">
    <citation type="submission" date="2023-09" db="EMBL/GenBank/DDBJ databases">
        <authorList>
            <person name="Rey-Velasco X."/>
        </authorList>
    </citation>
    <scope>NUCLEOTIDE SEQUENCE [LARGE SCALE GENOMIC DNA]</scope>
    <source>
        <strain evidence="1 2">F158</strain>
    </source>
</reference>
<proteinExistence type="predicted"/>
<comment type="caution">
    <text evidence="1">The sequence shown here is derived from an EMBL/GenBank/DDBJ whole genome shotgun (WGS) entry which is preliminary data.</text>
</comment>